<evidence type="ECO:0000313" key="2">
    <source>
        <dbReference type="EMBL" id="KII62036.1"/>
    </source>
</evidence>
<gene>
    <name evidence="2" type="ORF">RF11_09388</name>
</gene>
<name>A0A0C2MK95_THEKT</name>
<proteinExistence type="predicted"/>
<comment type="caution">
    <text evidence="2">The sequence shown here is derived from an EMBL/GenBank/DDBJ whole genome shotgun (WGS) entry which is preliminary data.</text>
</comment>
<accession>A0A0C2MK95</accession>
<dbReference type="EMBL" id="JWZT01005140">
    <property type="protein sequence ID" value="KII62036.1"/>
    <property type="molecule type" value="Genomic_DNA"/>
</dbReference>
<evidence type="ECO:0000313" key="3">
    <source>
        <dbReference type="Proteomes" id="UP000031668"/>
    </source>
</evidence>
<organism evidence="2 3">
    <name type="scientific">Thelohanellus kitauei</name>
    <name type="common">Myxosporean</name>
    <dbReference type="NCBI Taxonomy" id="669202"/>
    <lineage>
        <taxon>Eukaryota</taxon>
        <taxon>Metazoa</taxon>
        <taxon>Cnidaria</taxon>
        <taxon>Myxozoa</taxon>
        <taxon>Myxosporea</taxon>
        <taxon>Bivalvulida</taxon>
        <taxon>Platysporina</taxon>
        <taxon>Myxobolidae</taxon>
        <taxon>Thelohanellus</taxon>
    </lineage>
</organism>
<dbReference type="Pfam" id="PF12762">
    <property type="entry name" value="DDE_Tnp_IS1595"/>
    <property type="match status" value="1"/>
</dbReference>
<dbReference type="PANTHER" id="PTHR47163">
    <property type="entry name" value="DDE_TNP_IS1595 DOMAIN-CONTAINING PROTEIN"/>
    <property type="match status" value="1"/>
</dbReference>
<dbReference type="PANTHER" id="PTHR47163:SF2">
    <property type="entry name" value="SI:DKEY-17M8.2"/>
    <property type="match status" value="1"/>
</dbReference>
<keyword evidence="3" id="KW-1185">Reference proteome</keyword>
<evidence type="ECO:0000259" key="1">
    <source>
        <dbReference type="SMART" id="SM01126"/>
    </source>
</evidence>
<dbReference type="SMART" id="SM01126">
    <property type="entry name" value="DDE_Tnp_IS1595"/>
    <property type="match status" value="1"/>
</dbReference>
<dbReference type="InterPro" id="IPR053164">
    <property type="entry name" value="IS1016-like_transposase"/>
</dbReference>
<feature type="domain" description="ISXO2-like transposase" evidence="1">
    <location>
        <begin position="15"/>
        <end position="134"/>
    </location>
</feature>
<dbReference type="InterPro" id="IPR024445">
    <property type="entry name" value="Tnp_ISXO2-like"/>
</dbReference>
<sequence length="207" mass="23524">MHFIQRKLWGGNGTRVGGQTPNVVIQSDECLIRGQRMLNRERLLQGDENIDQGDRAVERRNKNTLLHIIRDNVSAGSMVWSDEWAPYRSIRGENDRILHESVNHSTEFTSIDGVHAQNIERVWSSLKQYILRSMKNTSKELLENQSSIVAQLNVSGEKNEYGFLGSIPVRLALEYMTVHELLRAIAGKTILPCTCFPNDLTCGTLQF</sequence>
<dbReference type="AlphaFoldDB" id="A0A0C2MK95"/>
<reference evidence="2 3" key="1">
    <citation type="journal article" date="2014" name="Genome Biol. Evol.">
        <title>The genome of the myxosporean Thelohanellus kitauei shows adaptations to nutrient acquisition within its fish host.</title>
        <authorList>
            <person name="Yang Y."/>
            <person name="Xiong J."/>
            <person name="Zhou Z."/>
            <person name="Huo F."/>
            <person name="Miao W."/>
            <person name="Ran C."/>
            <person name="Liu Y."/>
            <person name="Zhang J."/>
            <person name="Feng J."/>
            <person name="Wang M."/>
            <person name="Wang M."/>
            <person name="Wang L."/>
            <person name="Yao B."/>
        </authorList>
    </citation>
    <scope>NUCLEOTIDE SEQUENCE [LARGE SCALE GENOMIC DNA]</scope>
    <source>
        <strain evidence="2">Wuqing</strain>
    </source>
</reference>
<dbReference type="Proteomes" id="UP000031668">
    <property type="component" value="Unassembled WGS sequence"/>
</dbReference>
<dbReference type="OrthoDB" id="6627846at2759"/>
<protein>
    <recommendedName>
        <fullName evidence="1">ISXO2-like transposase domain-containing protein</fullName>
    </recommendedName>
</protein>